<dbReference type="EMBL" id="GG675555">
    <property type="protein sequence ID" value="EER13128.1"/>
    <property type="molecule type" value="Genomic_DNA"/>
</dbReference>
<dbReference type="OrthoDB" id="3875004at2759"/>
<proteinExistence type="predicted"/>
<dbReference type="Proteomes" id="UP000007800">
    <property type="component" value="Unassembled WGS sequence"/>
</dbReference>
<name>C5KQW5_PERM5</name>
<dbReference type="AlphaFoldDB" id="C5KQW5"/>
<dbReference type="RefSeq" id="XP_002781333.1">
    <property type="nucleotide sequence ID" value="XM_002781287.1"/>
</dbReference>
<gene>
    <name evidence="1" type="ORF">Pmar_PMAR018133</name>
</gene>
<accession>C5KQW5</accession>
<keyword evidence="2" id="KW-1185">Reference proteome</keyword>
<dbReference type="InParanoid" id="C5KQW5"/>
<protein>
    <submittedName>
        <fullName evidence="1">Uncharacterized protein</fullName>
    </submittedName>
</protein>
<evidence type="ECO:0000313" key="1">
    <source>
        <dbReference type="EMBL" id="EER13128.1"/>
    </source>
</evidence>
<organism evidence="2">
    <name type="scientific">Perkinsus marinus (strain ATCC 50983 / TXsc)</name>
    <dbReference type="NCBI Taxonomy" id="423536"/>
    <lineage>
        <taxon>Eukaryota</taxon>
        <taxon>Sar</taxon>
        <taxon>Alveolata</taxon>
        <taxon>Perkinsozoa</taxon>
        <taxon>Perkinsea</taxon>
        <taxon>Perkinsida</taxon>
        <taxon>Perkinsidae</taxon>
        <taxon>Perkinsus</taxon>
    </lineage>
</organism>
<reference evidence="1 2" key="1">
    <citation type="submission" date="2008-07" db="EMBL/GenBank/DDBJ databases">
        <authorList>
            <person name="El-Sayed N."/>
            <person name="Caler E."/>
            <person name="Inman J."/>
            <person name="Amedeo P."/>
            <person name="Hass B."/>
            <person name="Wortman J."/>
        </authorList>
    </citation>
    <scope>NUCLEOTIDE SEQUENCE [LARGE SCALE GENOMIC DNA]</scope>
    <source>
        <strain evidence="2">ATCC 50983 / TXsc</strain>
    </source>
</reference>
<sequence length="69" mass="7451">MARYRSLASALSIFGASRFGSIEHGVQHCLSSMDSGLEAFSRNPADGSFAVLSFQTTALTKYLDEVFLS</sequence>
<dbReference type="GeneID" id="9056744"/>
<evidence type="ECO:0000313" key="2">
    <source>
        <dbReference type="Proteomes" id="UP000007800"/>
    </source>
</evidence>
<feature type="non-terminal residue" evidence="1">
    <location>
        <position position="69"/>
    </location>
</feature>